<name>A0A6H5H063_9HEMI</name>
<evidence type="ECO:0000313" key="1">
    <source>
        <dbReference type="EMBL" id="CAB0006843.1"/>
    </source>
</evidence>
<proteinExistence type="predicted"/>
<organism evidence="1 2">
    <name type="scientific">Nesidiocoris tenuis</name>
    <dbReference type="NCBI Taxonomy" id="355587"/>
    <lineage>
        <taxon>Eukaryota</taxon>
        <taxon>Metazoa</taxon>
        <taxon>Ecdysozoa</taxon>
        <taxon>Arthropoda</taxon>
        <taxon>Hexapoda</taxon>
        <taxon>Insecta</taxon>
        <taxon>Pterygota</taxon>
        <taxon>Neoptera</taxon>
        <taxon>Paraneoptera</taxon>
        <taxon>Hemiptera</taxon>
        <taxon>Heteroptera</taxon>
        <taxon>Panheteroptera</taxon>
        <taxon>Cimicomorpha</taxon>
        <taxon>Miridae</taxon>
        <taxon>Dicyphina</taxon>
        <taxon>Nesidiocoris</taxon>
    </lineage>
</organism>
<keyword evidence="2" id="KW-1185">Reference proteome</keyword>
<sequence>MGQVMWRIPKRETEQGTRSFDCSYRNYRATSFGLRETSPSRSGNPFEYSTRATSTAALVFEWLSHRWRYGFGRWYSEHGQSCKPRSD</sequence>
<gene>
    <name evidence="1" type="ORF">NTEN_LOCUS12296</name>
</gene>
<accession>A0A6H5H063</accession>
<dbReference type="Proteomes" id="UP000479000">
    <property type="component" value="Unassembled WGS sequence"/>
</dbReference>
<feature type="non-terminal residue" evidence="1">
    <location>
        <position position="1"/>
    </location>
</feature>
<evidence type="ECO:0000313" key="2">
    <source>
        <dbReference type="Proteomes" id="UP000479000"/>
    </source>
</evidence>
<feature type="non-terminal residue" evidence="1">
    <location>
        <position position="87"/>
    </location>
</feature>
<reference evidence="1 2" key="1">
    <citation type="submission" date="2020-02" db="EMBL/GenBank/DDBJ databases">
        <authorList>
            <person name="Ferguson B K."/>
        </authorList>
    </citation>
    <scope>NUCLEOTIDE SEQUENCE [LARGE SCALE GENOMIC DNA]</scope>
</reference>
<dbReference type="AlphaFoldDB" id="A0A6H5H063"/>
<protein>
    <submittedName>
        <fullName evidence="1">Uncharacterized protein</fullName>
    </submittedName>
</protein>
<dbReference type="EMBL" id="CADCXU010018470">
    <property type="protein sequence ID" value="CAB0006843.1"/>
    <property type="molecule type" value="Genomic_DNA"/>
</dbReference>